<dbReference type="Pfam" id="PF17172">
    <property type="entry name" value="GST_N_4"/>
    <property type="match status" value="1"/>
</dbReference>
<dbReference type="PANTHER" id="PTHR12289:SF41">
    <property type="entry name" value="FAILED AXON CONNECTIONS-RELATED"/>
    <property type="match status" value="1"/>
</dbReference>
<organism evidence="3 4">
    <name type="scientific">Candidatus Lambdaproteobacteria bacterium RIFOXYD2_FULL_50_16</name>
    <dbReference type="NCBI Taxonomy" id="1817772"/>
    <lineage>
        <taxon>Bacteria</taxon>
        <taxon>Pseudomonadati</taxon>
        <taxon>Pseudomonadota</taxon>
        <taxon>Candidatus Lambdaproteobacteria</taxon>
    </lineage>
</organism>
<dbReference type="SFLD" id="SFLDS00019">
    <property type="entry name" value="Glutathione_Transferase_(cytos"/>
    <property type="match status" value="1"/>
</dbReference>
<dbReference type="GO" id="GO:0005737">
    <property type="term" value="C:cytoplasm"/>
    <property type="evidence" value="ECO:0007669"/>
    <property type="project" value="TreeGrafter"/>
</dbReference>
<dbReference type="Pfam" id="PF17171">
    <property type="entry name" value="GST_C_6"/>
    <property type="match status" value="1"/>
</dbReference>
<dbReference type="AlphaFoldDB" id="A0A1F6G9U5"/>
<sequence length="243" mass="27047">MSKTDTTTATLEVFQYGPAWGLTTPSPFCLKLETYLRLAQIPHQIKPGDPRKSPTGKLPTIRHKGQLISDSSVIIEYLKKEFGDPLDQRLTPQEKGRALAYQRLIEEHLYWVTVYARWIEPNNWPVVRDAFFGGLPGPLKLFVPNLVRGQVKKQLHGHGLGRLAPAAIYQRGTQDLQALATALGDQPYFLGTGPTSLDASAYGFLANLLYPPLDSPIKSSLLDQPNLVSYVNRLSTQLFPVNP</sequence>
<feature type="domain" description="Metaxin glutathione S-transferase" evidence="1">
    <location>
        <begin position="173"/>
        <end position="234"/>
    </location>
</feature>
<protein>
    <recommendedName>
        <fullName evidence="5">GST N-terminal domain-containing protein</fullName>
    </recommendedName>
</protein>
<accession>A0A1F6G9U5</accession>
<dbReference type="SUPFAM" id="SSF52833">
    <property type="entry name" value="Thioredoxin-like"/>
    <property type="match status" value="1"/>
</dbReference>
<dbReference type="InterPro" id="IPR050931">
    <property type="entry name" value="Mito_Protein_Transport_Metaxin"/>
</dbReference>
<name>A0A1F6G9U5_9PROT</name>
<comment type="caution">
    <text evidence="3">The sequence shown here is derived from an EMBL/GenBank/DDBJ whole genome shotgun (WGS) entry which is preliminary data.</text>
</comment>
<evidence type="ECO:0000313" key="3">
    <source>
        <dbReference type="EMBL" id="OGG94874.1"/>
    </source>
</evidence>
<dbReference type="InterPro" id="IPR040079">
    <property type="entry name" value="Glutathione_S-Trfase"/>
</dbReference>
<dbReference type="InterPro" id="IPR036249">
    <property type="entry name" value="Thioredoxin-like_sf"/>
</dbReference>
<dbReference type="SUPFAM" id="SSF47616">
    <property type="entry name" value="GST C-terminal domain-like"/>
    <property type="match status" value="1"/>
</dbReference>
<dbReference type="EMBL" id="MFNE01000032">
    <property type="protein sequence ID" value="OGG94874.1"/>
    <property type="molecule type" value="Genomic_DNA"/>
</dbReference>
<evidence type="ECO:0000259" key="2">
    <source>
        <dbReference type="Pfam" id="PF17172"/>
    </source>
</evidence>
<evidence type="ECO:0008006" key="5">
    <source>
        <dbReference type="Google" id="ProtNLM"/>
    </source>
</evidence>
<feature type="domain" description="Thioredoxin-like fold" evidence="2">
    <location>
        <begin position="27"/>
        <end position="123"/>
    </location>
</feature>
<proteinExistence type="predicted"/>
<dbReference type="SFLD" id="SFLDG01200">
    <property type="entry name" value="SUF1.1"/>
    <property type="match status" value="1"/>
</dbReference>
<gene>
    <name evidence="3" type="ORF">A2527_05060</name>
</gene>
<dbReference type="SFLD" id="SFLDG01180">
    <property type="entry name" value="SUF1"/>
    <property type="match status" value="1"/>
</dbReference>
<dbReference type="InterPro" id="IPR012336">
    <property type="entry name" value="Thioredoxin-like_fold"/>
</dbReference>
<dbReference type="Proteomes" id="UP000178449">
    <property type="component" value="Unassembled WGS sequence"/>
</dbReference>
<dbReference type="STRING" id="1817772.A2527_05060"/>
<reference evidence="3 4" key="1">
    <citation type="journal article" date="2016" name="Nat. Commun.">
        <title>Thousands of microbial genomes shed light on interconnected biogeochemical processes in an aquifer system.</title>
        <authorList>
            <person name="Anantharaman K."/>
            <person name="Brown C.T."/>
            <person name="Hug L.A."/>
            <person name="Sharon I."/>
            <person name="Castelle C.J."/>
            <person name="Probst A.J."/>
            <person name="Thomas B.C."/>
            <person name="Singh A."/>
            <person name="Wilkins M.J."/>
            <person name="Karaoz U."/>
            <person name="Brodie E.L."/>
            <person name="Williams K.H."/>
            <person name="Hubbard S.S."/>
            <person name="Banfield J.F."/>
        </authorList>
    </citation>
    <scope>NUCLEOTIDE SEQUENCE [LARGE SCALE GENOMIC DNA]</scope>
</reference>
<dbReference type="PANTHER" id="PTHR12289">
    <property type="entry name" value="METAXIN RELATED"/>
    <property type="match status" value="1"/>
</dbReference>
<dbReference type="InterPro" id="IPR036282">
    <property type="entry name" value="Glutathione-S-Trfase_C_sf"/>
</dbReference>
<dbReference type="CDD" id="cd03054">
    <property type="entry name" value="GST_N_Metaxin"/>
    <property type="match status" value="1"/>
</dbReference>
<dbReference type="CDD" id="cd03193">
    <property type="entry name" value="GST_C_Metaxin"/>
    <property type="match status" value="1"/>
</dbReference>
<evidence type="ECO:0000313" key="4">
    <source>
        <dbReference type="Proteomes" id="UP000178449"/>
    </source>
</evidence>
<dbReference type="InterPro" id="IPR026928">
    <property type="entry name" value="FAX/IsoI-like"/>
</dbReference>
<evidence type="ECO:0000259" key="1">
    <source>
        <dbReference type="Pfam" id="PF17171"/>
    </source>
</evidence>
<dbReference type="InterPro" id="IPR033468">
    <property type="entry name" value="Metaxin_GST"/>
</dbReference>
<dbReference type="Gene3D" id="3.40.30.10">
    <property type="entry name" value="Glutaredoxin"/>
    <property type="match status" value="1"/>
</dbReference>